<proteinExistence type="predicted"/>
<dbReference type="Gene3D" id="1.10.10.10">
    <property type="entry name" value="Winged helix-like DNA-binding domain superfamily/Winged helix DNA-binding domain"/>
    <property type="match status" value="1"/>
</dbReference>
<comment type="caution">
    <text evidence="8">The sequence shown here is derived from an EMBL/GenBank/DDBJ whole genome shotgun (WGS) entry which is preliminary data.</text>
</comment>
<sequence>MNGSVEGHATPTLTRSYTIGTLPSATEEATPGSQGSTVSAPMTPSVCAGTVASTPVSSDSVEIPPLEALTPASVPLYKAVKTDPNTKPNFSYASLIAQAILASPERKMTLNSVYKWIQDNHPFYQGRDSGWQNSIRHNLSLNKCFHKVSRGENEPGKGSFWTIDPKYIHCFVDGVFKKSRSNVSRRNSTVTSTKSKAATTKITRSFSAIQGKENHNAIDDAFANKGKKRASSEAQPQCRPLEKRIKPMAPSARRTVSACPQVSVGDNIVNTTTATNSPVSQSPVTSVCGFTDNLPAGITTADLLHSVTSTAQPIAISPAAITAPNTSVPTSPLSEELHAQISAAIASIPSPAGDGSKSPMYPYTNNPMMAIPASPSVVNFAQEAAYINETFSPYRFKGHTPRQQKVPLNLFQTPCPVRSSSGINMQLTPLATPTASHSANSAATSSSTVTASMGCMQDLLTTTPTMGQSSVAKPADQGELSVPAMEQPMYVNLGFDDVQGLDWAPCQKTWTMANSSAELLDTSLPVTSDMSLDQCIAGSLFGNTAAPVLSESTFTELLNTVDWNSLSSGPEQWATDFNFFQNC</sequence>
<keyword evidence="9" id="KW-1185">Reference proteome</keyword>
<dbReference type="AlphaFoldDB" id="A0A9W8E6J1"/>
<keyword evidence="3 6" id="KW-0238">DNA-binding</keyword>
<evidence type="ECO:0000313" key="8">
    <source>
        <dbReference type="EMBL" id="KAJ1963633.1"/>
    </source>
</evidence>
<dbReference type="SMART" id="SM00339">
    <property type="entry name" value="FH"/>
    <property type="match status" value="1"/>
</dbReference>
<dbReference type="SUPFAM" id="SSF46785">
    <property type="entry name" value="Winged helix' DNA-binding domain"/>
    <property type="match status" value="1"/>
</dbReference>
<evidence type="ECO:0000256" key="1">
    <source>
        <dbReference type="ARBA" id="ARBA00004123"/>
    </source>
</evidence>
<dbReference type="CDD" id="cd00059">
    <property type="entry name" value="FH_FOX"/>
    <property type="match status" value="1"/>
</dbReference>
<reference evidence="8" key="1">
    <citation type="submission" date="2022-07" db="EMBL/GenBank/DDBJ databases">
        <title>Phylogenomic reconstructions and comparative analyses of Kickxellomycotina fungi.</title>
        <authorList>
            <person name="Reynolds N.K."/>
            <person name="Stajich J.E."/>
            <person name="Barry K."/>
            <person name="Grigoriev I.V."/>
            <person name="Crous P."/>
            <person name="Smith M.E."/>
        </authorList>
    </citation>
    <scope>NUCLEOTIDE SEQUENCE</scope>
    <source>
        <strain evidence="8">RSA 1196</strain>
    </source>
</reference>
<keyword evidence="5 6" id="KW-0539">Nucleus</keyword>
<keyword evidence="2" id="KW-0805">Transcription regulation</keyword>
<protein>
    <recommendedName>
        <fullName evidence="7">Fork-head domain-containing protein</fullName>
    </recommendedName>
</protein>
<organism evidence="8 9">
    <name type="scientific">Dispira parvispora</name>
    <dbReference type="NCBI Taxonomy" id="1520584"/>
    <lineage>
        <taxon>Eukaryota</taxon>
        <taxon>Fungi</taxon>
        <taxon>Fungi incertae sedis</taxon>
        <taxon>Zoopagomycota</taxon>
        <taxon>Kickxellomycotina</taxon>
        <taxon>Dimargaritomycetes</taxon>
        <taxon>Dimargaritales</taxon>
        <taxon>Dimargaritaceae</taxon>
        <taxon>Dispira</taxon>
    </lineage>
</organism>
<dbReference type="PROSITE" id="PS00658">
    <property type="entry name" value="FORK_HEAD_2"/>
    <property type="match status" value="1"/>
</dbReference>
<dbReference type="InterPro" id="IPR030456">
    <property type="entry name" value="TF_fork_head_CS_2"/>
</dbReference>
<dbReference type="InterPro" id="IPR036388">
    <property type="entry name" value="WH-like_DNA-bd_sf"/>
</dbReference>
<dbReference type="GO" id="GO:0003700">
    <property type="term" value="F:DNA-binding transcription factor activity"/>
    <property type="evidence" value="ECO:0007669"/>
    <property type="project" value="InterPro"/>
</dbReference>
<dbReference type="Proteomes" id="UP001150925">
    <property type="component" value="Unassembled WGS sequence"/>
</dbReference>
<dbReference type="PANTHER" id="PTHR45881">
    <property type="entry name" value="CHECKPOINT SUPPRESSOR 1-LIKE, ISOFORM A-RELATED"/>
    <property type="match status" value="1"/>
</dbReference>
<evidence type="ECO:0000259" key="7">
    <source>
        <dbReference type="PROSITE" id="PS50039"/>
    </source>
</evidence>
<dbReference type="PRINTS" id="PR00053">
    <property type="entry name" value="FORKHEAD"/>
</dbReference>
<dbReference type="FunFam" id="1.10.10.10:FF:000030">
    <property type="entry name" value="Forkhead box protein K2"/>
    <property type="match status" value="1"/>
</dbReference>
<dbReference type="InterPro" id="IPR001766">
    <property type="entry name" value="Fork_head_dom"/>
</dbReference>
<name>A0A9W8E6J1_9FUNG</name>
<dbReference type="GO" id="GO:0043565">
    <property type="term" value="F:sequence-specific DNA binding"/>
    <property type="evidence" value="ECO:0007669"/>
    <property type="project" value="InterPro"/>
</dbReference>
<dbReference type="OrthoDB" id="5954824at2759"/>
<dbReference type="InterPro" id="IPR036390">
    <property type="entry name" value="WH_DNA-bd_sf"/>
</dbReference>
<feature type="DNA-binding region" description="Fork-head" evidence="6">
    <location>
        <begin position="87"/>
        <end position="181"/>
    </location>
</feature>
<feature type="domain" description="Fork-head" evidence="7">
    <location>
        <begin position="87"/>
        <end position="181"/>
    </location>
</feature>
<dbReference type="Pfam" id="PF00250">
    <property type="entry name" value="Forkhead"/>
    <property type="match status" value="1"/>
</dbReference>
<dbReference type="EMBL" id="JANBPY010000799">
    <property type="protein sequence ID" value="KAJ1963633.1"/>
    <property type="molecule type" value="Genomic_DNA"/>
</dbReference>
<dbReference type="PROSITE" id="PS50039">
    <property type="entry name" value="FORK_HEAD_3"/>
    <property type="match status" value="1"/>
</dbReference>
<evidence type="ECO:0000256" key="5">
    <source>
        <dbReference type="ARBA" id="ARBA00023242"/>
    </source>
</evidence>
<dbReference type="GO" id="GO:0006357">
    <property type="term" value="P:regulation of transcription by RNA polymerase II"/>
    <property type="evidence" value="ECO:0007669"/>
    <property type="project" value="UniProtKB-ARBA"/>
</dbReference>
<evidence type="ECO:0000256" key="6">
    <source>
        <dbReference type="PROSITE-ProRule" id="PRU00089"/>
    </source>
</evidence>
<evidence type="ECO:0000256" key="3">
    <source>
        <dbReference type="ARBA" id="ARBA00023125"/>
    </source>
</evidence>
<gene>
    <name evidence="8" type="ORF">IWQ62_003155</name>
</gene>
<keyword evidence="4" id="KW-0804">Transcription</keyword>
<accession>A0A9W8E6J1</accession>
<evidence type="ECO:0000313" key="9">
    <source>
        <dbReference type="Proteomes" id="UP001150925"/>
    </source>
</evidence>
<dbReference type="GO" id="GO:0005634">
    <property type="term" value="C:nucleus"/>
    <property type="evidence" value="ECO:0007669"/>
    <property type="project" value="UniProtKB-SubCell"/>
</dbReference>
<evidence type="ECO:0000256" key="2">
    <source>
        <dbReference type="ARBA" id="ARBA00023015"/>
    </source>
</evidence>
<comment type="subcellular location">
    <subcellularLocation>
        <location evidence="1 6">Nucleus</location>
    </subcellularLocation>
</comment>
<evidence type="ECO:0000256" key="4">
    <source>
        <dbReference type="ARBA" id="ARBA00023163"/>
    </source>
</evidence>